<gene>
    <name evidence="1" type="ORF">EWM64_g9724</name>
</gene>
<dbReference type="OrthoDB" id="529273at2759"/>
<keyword evidence="2" id="KW-1185">Reference proteome</keyword>
<evidence type="ECO:0000313" key="1">
    <source>
        <dbReference type="EMBL" id="TFY74287.1"/>
    </source>
</evidence>
<name>A0A4Y9ZJT4_9AGAM</name>
<dbReference type="STRING" id="135208.A0A4Y9ZJT4"/>
<reference evidence="1 2" key="1">
    <citation type="submission" date="2019-02" db="EMBL/GenBank/DDBJ databases">
        <title>Genome sequencing of the rare red list fungi Hericium alpestre (H. flagellum).</title>
        <authorList>
            <person name="Buettner E."/>
            <person name="Kellner H."/>
        </authorList>
    </citation>
    <scope>NUCLEOTIDE SEQUENCE [LARGE SCALE GENOMIC DNA]</scope>
    <source>
        <strain evidence="1 2">DSM 108284</strain>
    </source>
</reference>
<sequence>MQTISTHCPPRLRQKVCLHCRQTPECPGARGPFPAHESSRTSQVVSSVLRQKYLLTVVLAGWTTFDNLYLLNGTLYLVTNEPHIIPDRKFMISKGIPIENGAEAEAARLPSDREMQIITQDEAKKLFGTGANRMQGVTWLVNDPRQYITHYYHWSAELFFGFWRAYSALDPLIPTSGKTSLPPPRRLAFTHVDAGHWRDYA</sequence>
<proteinExistence type="predicted"/>
<dbReference type="Proteomes" id="UP000298061">
    <property type="component" value="Unassembled WGS sequence"/>
</dbReference>
<feature type="non-terminal residue" evidence="1">
    <location>
        <position position="201"/>
    </location>
</feature>
<dbReference type="EMBL" id="SFCI01002175">
    <property type="protein sequence ID" value="TFY74287.1"/>
    <property type="molecule type" value="Genomic_DNA"/>
</dbReference>
<organism evidence="1 2">
    <name type="scientific">Hericium alpestre</name>
    <dbReference type="NCBI Taxonomy" id="135208"/>
    <lineage>
        <taxon>Eukaryota</taxon>
        <taxon>Fungi</taxon>
        <taxon>Dikarya</taxon>
        <taxon>Basidiomycota</taxon>
        <taxon>Agaricomycotina</taxon>
        <taxon>Agaricomycetes</taxon>
        <taxon>Russulales</taxon>
        <taxon>Hericiaceae</taxon>
        <taxon>Hericium</taxon>
    </lineage>
</organism>
<evidence type="ECO:0000313" key="2">
    <source>
        <dbReference type="Proteomes" id="UP000298061"/>
    </source>
</evidence>
<protein>
    <submittedName>
        <fullName evidence="1">Uncharacterized protein</fullName>
    </submittedName>
</protein>
<accession>A0A4Y9ZJT4</accession>
<dbReference type="AlphaFoldDB" id="A0A4Y9ZJT4"/>
<comment type="caution">
    <text evidence="1">The sequence shown here is derived from an EMBL/GenBank/DDBJ whole genome shotgun (WGS) entry which is preliminary data.</text>
</comment>